<dbReference type="Gene3D" id="3.30.559.10">
    <property type="entry name" value="Chloramphenicol acetyltransferase-like domain"/>
    <property type="match status" value="1"/>
</dbReference>
<reference evidence="1 2" key="1">
    <citation type="journal article" date="2012" name="PLoS Pathog.">
        <title>Diverse lifestyles and strategies of plant pathogenesis encoded in the genomes of eighteen Dothideomycetes fungi.</title>
        <authorList>
            <person name="Ohm R.A."/>
            <person name="Feau N."/>
            <person name="Henrissat B."/>
            <person name="Schoch C.L."/>
            <person name="Horwitz B.A."/>
            <person name="Barry K.W."/>
            <person name="Condon B.J."/>
            <person name="Copeland A.C."/>
            <person name="Dhillon B."/>
            <person name="Glaser F."/>
            <person name="Hesse C.N."/>
            <person name="Kosti I."/>
            <person name="LaButti K."/>
            <person name="Lindquist E.A."/>
            <person name="Lucas S."/>
            <person name="Salamov A.A."/>
            <person name="Bradshaw R.E."/>
            <person name="Ciuffetti L."/>
            <person name="Hamelin R.C."/>
            <person name="Kema G.H.J."/>
            <person name="Lawrence C."/>
            <person name="Scott J.A."/>
            <person name="Spatafora J.W."/>
            <person name="Turgeon B.G."/>
            <person name="de Wit P.J.G.M."/>
            <person name="Zhong S."/>
            <person name="Goodwin S.B."/>
            <person name="Grigoriev I.V."/>
        </authorList>
    </citation>
    <scope>NUCLEOTIDE SEQUENCE [LARGE SCALE GENOMIC DNA]</scope>
    <source>
        <strain evidence="1 2">SO2202</strain>
    </source>
</reference>
<protein>
    <submittedName>
        <fullName evidence="1">Uncharacterized protein</fullName>
    </submittedName>
</protein>
<dbReference type="GeneID" id="27899555"/>
<sequence length="748" mass="80836">MTHGMNTQDIHPLLAAAMMQQCGMPTLGRRSMGFGASPFGAEGPYPVHQMNWLGSGMGRHGSQQSPFGAGQYPNPKPPFPLGQWAFHNPMMGGGFSAPGGGGMNGMDCNSMMGMGMGGGMWPGMMMSAGRGGMGGIGSMNPLMFGVSGGLNEFMSGGLGMNDDDDDDDGVWDADADEDDPFAVYYRAMKKGKRKRGNAMSGMNMNTVFGMPGLGMGMGGMGGIGMGGMGGMGGMSGMGMGGMGGMGMGGMGGFNEKRCAVREYLGLYNNIITIGTYSGPAPVTPSDAVRALKRCVIEHPALSTSIRYAETEKFHLVRPATVDLSQHLYFSESTSDSPGLRQHVLERLLNQPVTEYDNLPQWRAHLIRLGTTFHLAFVSSHTLTDGMSGYAFHHAFLGALRDLPASDMDDGNILPIARHCTPLPALEKAGHLSISWCFLLRPVLEEYLPKPFTRMLGIETARLTNSWFGASTRPRLSEDSDILPTAVRVVSVPGSVTKTVVATCRSRNARLTGLLNFLVARCLSRRLHKRGQTALSFRATTPVNLRLALGVGEGKMANYVSEITETISIDADYHSHGLSEFNWQDISRMTSRLNAASKTLLDQPVGLLRYLSNFRKWTLKTASHPSDTSFEVSNLGVFDRADASSGPSEWIMEQMLFSQSANGTGPPLNFNIASAKGGDLTITVTWWRGMLGVFDEEVFVEEPTPSTAQEHKIQNGSRQFLEHRSGDGTSALFGRRLEDFEYKHTKNIT</sequence>
<dbReference type="PANTHER" id="PTHR28037:SF1">
    <property type="entry name" value="ALCOHOL O-ACETYLTRANSFERASE 1-RELATED"/>
    <property type="match status" value="1"/>
</dbReference>
<organism evidence="1 2">
    <name type="scientific">Sphaerulina musiva (strain SO2202)</name>
    <name type="common">Poplar stem canker fungus</name>
    <name type="synonym">Septoria musiva</name>
    <dbReference type="NCBI Taxonomy" id="692275"/>
    <lineage>
        <taxon>Eukaryota</taxon>
        <taxon>Fungi</taxon>
        <taxon>Dikarya</taxon>
        <taxon>Ascomycota</taxon>
        <taxon>Pezizomycotina</taxon>
        <taxon>Dothideomycetes</taxon>
        <taxon>Dothideomycetidae</taxon>
        <taxon>Mycosphaerellales</taxon>
        <taxon>Mycosphaerellaceae</taxon>
        <taxon>Sphaerulina</taxon>
    </lineage>
</organism>
<dbReference type="GO" id="GO:0008080">
    <property type="term" value="F:N-acetyltransferase activity"/>
    <property type="evidence" value="ECO:0007669"/>
    <property type="project" value="TreeGrafter"/>
</dbReference>
<evidence type="ECO:0000313" key="1">
    <source>
        <dbReference type="EMBL" id="EMF15799.1"/>
    </source>
</evidence>
<dbReference type="eggNOG" id="ENOG502RC91">
    <property type="taxonomic scope" value="Eukaryota"/>
</dbReference>
<dbReference type="HOGENOM" id="CLU_371791_0_0_1"/>
<dbReference type="OrthoDB" id="2150604at2759"/>
<accession>M3DD95</accession>
<dbReference type="Proteomes" id="UP000016931">
    <property type="component" value="Unassembled WGS sequence"/>
</dbReference>
<dbReference type="AlphaFoldDB" id="M3DD95"/>
<dbReference type="PANTHER" id="PTHR28037">
    <property type="entry name" value="ALCOHOL O-ACETYLTRANSFERASE 1-RELATED"/>
    <property type="match status" value="1"/>
</dbReference>
<dbReference type="InterPro" id="IPR052058">
    <property type="entry name" value="Alcohol_O-acetyltransferase"/>
</dbReference>
<evidence type="ECO:0000313" key="2">
    <source>
        <dbReference type="Proteomes" id="UP000016931"/>
    </source>
</evidence>
<dbReference type="Pfam" id="PF07247">
    <property type="entry name" value="AATase"/>
    <property type="match status" value="1"/>
</dbReference>
<dbReference type="STRING" id="692275.M3DD95"/>
<name>M3DD95_SPHMS</name>
<dbReference type="SUPFAM" id="SSF52777">
    <property type="entry name" value="CoA-dependent acyltransferases"/>
    <property type="match status" value="1"/>
</dbReference>
<dbReference type="RefSeq" id="XP_016763920.1">
    <property type="nucleotide sequence ID" value="XM_016902418.1"/>
</dbReference>
<keyword evidence="2" id="KW-1185">Reference proteome</keyword>
<dbReference type="EMBL" id="KB456261">
    <property type="protein sequence ID" value="EMF15799.1"/>
    <property type="molecule type" value="Genomic_DNA"/>
</dbReference>
<dbReference type="InterPro" id="IPR023213">
    <property type="entry name" value="CAT-like_dom_sf"/>
</dbReference>
<proteinExistence type="predicted"/>
<gene>
    <name evidence="1" type="ORF">SEPMUDRAFT_131415</name>
</gene>
<dbReference type="InterPro" id="IPR010828">
    <property type="entry name" value="Atf2/Sli1-like"/>
</dbReference>